<reference evidence="1" key="1">
    <citation type="submission" date="2020-10" db="EMBL/GenBank/DDBJ databases">
        <authorList>
            <person name="Gilroy R."/>
        </authorList>
    </citation>
    <scope>NUCLEOTIDE SEQUENCE</scope>
    <source>
        <strain evidence="1">6919</strain>
    </source>
</reference>
<dbReference type="PANTHER" id="PTHR43611">
    <property type="entry name" value="ALPHA-D-GLUCOSE 1-PHOSPHATE PHOSPHATASE"/>
    <property type="match status" value="1"/>
</dbReference>
<accession>A0A9D9NKL1</accession>
<protein>
    <submittedName>
        <fullName evidence="1">HAD family phosphatase</fullName>
    </submittedName>
</protein>
<evidence type="ECO:0000313" key="2">
    <source>
        <dbReference type="Proteomes" id="UP000823598"/>
    </source>
</evidence>
<dbReference type="Gene3D" id="3.40.50.1000">
    <property type="entry name" value="HAD superfamily/HAD-like"/>
    <property type="match status" value="1"/>
</dbReference>
<dbReference type="EMBL" id="JADIMC010000094">
    <property type="protein sequence ID" value="MBO8476942.1"/>
    <property type="molecule type" value="Genomic_DNA"/>
</dbReference>
<dbReference type="NCBIfam" id="TIGR01509">
    <property type="entry name" value="HAD-SF-IA-v3"/>
    <property type="match status" value="1"/>
</dbReference>
<dbReference type="SFLD" id="SFLDG01129">
    <property type="entry name" value="C1.5:_HAD__Beta-PGM__Phosphata"/>
    <property type="match status" value="1"/>
</dbReference>
<dbReference type="AlphaFoldDB" id="A0A9D9NKL1"/>
<dbReference type="PANTHER" id="PTHR43611:SF3">
    <property type="entry name" value="FLAVIN MONONUCLEOTIDE HYDROLASE 1, CHLOROPLATIC"/>
    <property type="match status" value="1"/>
</dbReference>
<comment type="caution">
    <text evidence="1">The sequence shown here is derived from an EMBL/GenBank/DDBJ whole genome shotgun (WGS) entry which is preliminary data.</text>
</comment>
<organism evidence="1 2">
    <name type="scientific">Candidatus Limisoma faecipullorum</name>
    <dbReference type="NCBI Taxonomy" id="2840854"/>
    <lineage>
        <taxon>Bacteria</taxon>
        <taxon>Pseudomonadati</taxon>
        <taxon>Bacteroidota</taxon>
        <taxon>Bacteroidia</taxon>
        <taxon>Bacteroidales</taxon>
        <taxon>Candidatus Limisoma</taxon>
    </lineage>
</organism>
<dbReference type="InterPro" id="IPR036412">
    <property type="entry name" value="HAD-like_sf"/>
</dbReference>
<dbReference type="SUPFAM" id="SSF56784">
    <property type="entry name" value="HAD-like"/>
    <property type="match status" value="1"/>
</dbReference>
<dbReference type="CDD" id="cd02603">
    <property type="entry name" value="HAD_sEH-N_like"/>
    <property type="match status" value="1"/>
</dbReference>
<name>A0A9D9NKL1_9BACT</name>
<proteinExistence type="predicted"/>
<gene>
    <name evidence="1" type="ORF">IAB88_08110</name>
</gene>
<evidence type="ECO:0000313" key="1">
    <source>
        <dbReference type="EMBL" id="MBO8476942.1"/>
    </source>
</evidence>
<sequence>MKLRNFNDIHNLLFDLGGVIMDIRRENCVEALAKLGMKGADEMLGLYCQSGPFLLLEEGKITPERFRDEMRKRINHNIGDDELDNAFNKFLIGIPLKRLEALRELRKHYKIYMLSNTNPIMFDSKIKQEFEKEGFDRNYYFDGICVSFEEKCAKPDIQIFKNAALKFGIKPEETVFFDDSQANLDAASTLGFHTWLVKPGTEFTDAFK</sequence>
<dbReference type="Pfam" id="PF00702">
    <property type="entry name" value="Hydrolase"/>
    <property type="match status" value="1"/>
</dbReference>
<reference evidence="1" key="2">
    <citation type="journal article" date="2021" name="PeerJ">
        <title>Extensive microbial diversity within the chicken gut microbiome revealed by metagenomics and culture.</title>
        <authorList>
            <person name="Gilroy R."/>
            <person name="Ravi A."/>
            <person name="Getino M."/>
            <person name="Pursley I."/>
            <person name="Horton D.L."/>
            <person name="Alikhan N.F."/>
            <person name="Baker D."/>
            <person name="Gharbi K."/>
            <person name="Hall N."/>
            <person name="Watson M."/>
            <person name="Adriaenssens E.M."/>
            <person name="Foster-Nyarko E."/>
            <person name="Jarju S."/>
            <person name="Secka A."/>
            <person name="Antonio M."/>
            <person name="Oren A."/>
            <person name="Chaudhuri R.R."/>
            <person name="La Ragione R."/>
            <person name="Hildebrand F."/>
            <person name="Pallen M.J."/>
        </authorList>
    </citation>
    <scope>NUCLEOTIDE SEQUENCE</scope>
    <source>
        <strain evidence="1">6919</strain>
    </source>
</reference>
<dbReference type="InterPro" id="IPR006439">
    <property type="entry name" value="HAD-SF_hydro_IA"/>
</dbReference>
<dbReference type="InterPro" id="IPR023214">
    <property type="entry name" value="HAD_sf"/>
</dbReference>
<dbReference type="Gene3D" id="1.10.150.240">
    <property type="entry name" value="Putative phosphatase, domain 2"/>
    <property type="match status" value="1"/>
</dbReference>
<dbReference type="InterPro" id="IPR023198">
    <property type="entry name" value="PGP-like_dom2"/>
</dbReference>
<dbReference type="SFLD" id="SFLDS00003">
    <property type="entry name" value="Haloacid_Dehalogenase"/>
    <property type="match status" value="1"/>
</dbReference>
<dbReference type="Proteomes" id="UP000823598">
    <property type="component" value="Unassembled WGS sequence"/>
</dbReference>